<comment type="caution">
    <text evidence="2">The sequence shown here is derived from an EMBL/GenBank/DDBJ whole genome shotgun (WGS) entry which is preliminary data.</text>
</comment>
<evidence type="ECO:0000313" key="2">
    <source>
        <dbReference type="EMBL" id="GMM59294.1"/>
    </source>
</evidence>
<evidence type="ECO:0000256" key="1">
    <source>
        <dbReference type="SAM" id="MobiDB-lite"/>
    </source>
</evidence>
<reference evidence="2 3" key="1">
    <citation type="submission" date="2023-06" db="EMBL/GenBank/DDBJ databases">
        <title>Draft genome sequence of Novosphingobium sp. strain IK01.</title>
        <authorList>
            <person name="Hatamoto M."/>
            <person name="Ikarashi T."/>
            <person name="Yamaguchi T."/>
        </authorList>
    </citation>
    <scope>NUCLEOTIDE SEQUENCE [LARGE SCALE GENOMIC DNA]</scope>
    <source>
        <strain evidence="2 3">IK01</strain>
    </source>
</reference>
<proteinExistence type="predicted"/>
<feature type="region of interest" description="Disordered" evidence="1">
    <location>
        <begin position="23"/>
        <end position="51"/>
    </location>
</feature>
<sequence length="136" mass="15461">MPLDAAPWRQVRIEQRLIIRITPGFGRDMPPPPPPQMMPPPPMQGRPPHKQHAATCLPLGTIASIQPSRSDRQIMLILRDRRQVLADLEKTCSARDFYVGFYVERTEDGMLCTRRDPIHSRAGATCMITRLQEVGH</sequence>
<feature type="compositionally biased region" description="Pro residues" evidence="1">
    <location>
        <begin position="29"/>
        <end position="45"/>
    </location>
</feature>
<accession>A0ABQ6P4F3</accession>
<name>A0ABQ6P4F3_9SPHN</name>
<gene>
    <name evidence="2" type="ORF">NUTIK01_00710</name>
</gene>
<keyword evidence="3" id="KW-1185">Reference proteome</keyword>
<evidence type="ECO:0000313" key="3">
    <source>
        <dbReference type="Proteomes" id="UP001187221"/>
    </source>
</evidence>
<dbReference type="EMBL" id="BTFW01000001">
    <property type="protein sequence ID" value="GMM59294.1"/>
    <property type="molecule type" value="Genomic_DNA"/>
</dbReference>
<protein>
    <submittedName>
        <fullName evidence="2">Uncharacterized protein</fullName>
    </submittedName>
</protein>
<organism evidence="2 3">
    <name type="scientific">Novosphingobium pituita</name>
    <dbReference type="NCBI Taxonomy" id="3056842"/>
    <lineage>
        <taxon>Bacteria</taxon>
        <taxon>Pseudomonadati</taxon>
        <taxon>Pseudomonadota</taxon>
        <taxon>Alphaproteobacteria</taxon>
        <taxon>Sphingomonadales</taxon>
        <taxon>Sphingomonadaceae</taxon>
        <taxon>Novosphingobium</taxon>
    </lineage>
</organism>
<dbReference type="Proteomes" id="UP001187221">
    <property type="component" value="Unassembled WGS sequence"/>
</dbReference>